<dbReference type="EMBL" id="GL377601">
    <property type="protein sequence ID" value="EFJ20679.1"/>
    <property type="molecule type" value="Genomic_DNA"/>
</dbReference>
<dbReference type="Gramene" id="EFJ20679">
    <property type="protein sequence ID" value="EFJ20679"/>
    <property type="gene ID" value="SELMODRAFT_417903"/>
</dbReference>
<evidence type="ECO:0000313" key="1">
    <source>
        <dbReference type="EMBL" id="EFJ20679.1"/>
    </source>
</evidence>
<organism evidence="2">
    <name type="scientific">Selaginella moellendorffii</name>
    <name type="common">Spikemoss</name>
    <dbReference type="NCBI Taxonomy" id="88036"/>
    <lineage>
        <taxon>Eukaryota</taxon>
        <taxon>Viridiplantae</taxon>
        <taxon>Streptophyta</taxon>
        <taxon>Embryophyta</taxon>
        <taxon>Tracheophyta</taxon>
        <taxon>Lycopodiopsida</taxon>
        <taxon>Selaginellales</taxon>
        <taxon>Selaginellaceae</taxon>
        <taxon>Selaginella</taxon>
    </lineage>
</organism>
<proteinExistence type="predicted"/>
<dbReference type="InParanoid" id="D8S413"/>
<gene>
    <name evidence="1" type="ORF">SELMODRAFT_417903</name>
</gene>
<keyword evidence="2" id="KW-1185">Reference proteome</keyword>
<dbReference type="Proteomes" id="UP000001514">
    <property type="component" value="Unassembled WGS sequence"/>
</dbReference>
<dbReference type="AlphaFoldDB" id="D8S413"/>
<protein>
    <submittedName>
        <fullName evidence="1">Uncharacterized protein</fullName>
    </submittedName>
</protein>
<dbReference type="KEGG" id="smo:SELMODRAFT_417903"/>
<accession>D8S413</accession>
<reference evidence="1 2" key="1">
    <citation type="journal article" date="2011" name="Science">
        <title>The Selaginella genome identifies genetic changes associated with the evolution of vascular plants.</title>
        <authorList>
            <person name="Banks J.A."/>
            <person name="Nishiyama T."/>
            <person name="Hasebe M."/>
            <person name="Bowman J.L."/>
            <person name="Gribskov M."/>
            <person name="dePamphilis C."/>
            <person name="Albert V.A."/>
            <person name="Aono N."/>
            <person name="Aoyama T."/>
            <person name="Ambrose B.A."/>
            <person name="Ashton N.W."/>
            <person name="Axtell M.J."/>
            <person name="Barker E."/>
            <person name="Barker M.S."/>
            <person name="Bennetzen J.L."/>
            <person name="Bonawitz N.D."/>
            <person name="Chapple C."/>
            <person name="Cheng C."/>
            <person name="Correa L.G."/>
            <person name="Dacre M."/>
            <person name="DeBarry J."/>
            <person name="Dreyer I."/>
            <person name="Elias M."/>
            <person name="Engstrom E.M."/>
            <person name="Estelle M."/>
            <person name="Feng L."/>
            <person name="Finet C."/>
            <person name="Floyd S.K."/>
            <person name="Frommer W.B."/>
            <person name="Fujita T."/>
            <person name="Gramzow L."/>
            <person name="Gutensohn M."/>
            <person name="Harholt J."/>
            <person name="Hattori M."/>
            <person name="Heyl A."/>
            <person name="Hirai T."/>
            <person name="Hiwatashi Y."/>
            <person name="Ishikawa M."/>
            <person name="Iwata M."/>
            <person name="Karol K.G."/>
            <person name="Koehler B."/>
            <person name="Kolukisaoglu U."/>
            <person name="Kubo M."/>
            <person name="Kurata T."/>
            <person name="Lalonde S."/>
            <person name="Li K."/>
            <person name="Li Y."/>
            <person name="Litt A."/>
            <person name="Lyons E."/>
            <person name="Manning G."/>
            <person name="Maruyama T."/>
            <person name="Michael T.P."/>
            <person name="Mikami K."/>
            <person name="Miyazaki S."/>
            <person name="Morinaga S."/>
            <person name="Murata T."/>
            <person name="Mueller-Roeber B."/>
            <person name="Nelson D.R."/>
            <person name="Obara M."/>
            <person name="Oguri Y."/>
            <person name="Olmstead R.G."/>
            <person name="Onodera N."/>
            <person name="Petersen B.L."/>
            <person name="Pils B."/>
            <person name="Prigge M."/>
            <person name="Rensing S.A."/>
            <person name="Riano-Pachon D.M."/>
            <person name="Roberts A.W."/>
            <person name="Sato Y."/>
            <person name="Scheller H.V."/>
            <person name="Schulz B."/>
            <person name="Schulz C."/>
            <person name="Shakirov E.V."/>
            <person name="Shibagaki N."/>
            <person name="Shinohara N."/>
            <person name="Shippen D.E."/>
            <person name="Soerensen I."/>
            <person name="Sotooka R."/>
            <person name="Sugimoto N."/>
            <person name="Sugita M."/>
            <person name="Sumikawa N."/>
            <person name="Tanurdzic M."/>
            <person name="Theissen G."/>
            <person name="Ulvskov P."/>
            <person name="Wakazuki S."/>
            <person name="Weng J.K."/>
            <person name="Willats W.W."/>
            <person name="Wipf D."/>
            <person name="Wolf P.G."/>
            <person name="Yang L."/>
            <person name="Zimmer A.D."/>
            <person name="Zhu Q."/>
            <person name="Mitros T."/>
            <person name="Hellsten U."/>
            <person name="Loque D."/>
            <person name="Otillar R."/>
            <person name="Salamov A."/>
            <person name="Schmutz J."/>
            <person name="Shapiro H."/>
            <person name="Lindquist E."/>
            <person name="Lucas S."/>
            <person name="Rokhsar D."/>
            <person name="Grigoriev I.V."/>
        </authorList>
    </citation>
    <scope>NUCLEOTIDE SEQUENCE [LARGE SCALE GENOMIC DNA]</scope>
</reference>
<name>D8S413_SELML</name>
<dbReference type="HOGENOM" id="CLU_585823_0_0_1"/>
<evidence type="ECO:0000313" key="2">
    <source>
        <dbReference type="Proteomes" id="UP000001514"/>
    </source>
</evidence>
<sequence>MIAGAREEQLFAIPPSDVKEADFRMRYGLIEIKHHMPSNDRFAAVEMSGETLHCVNKLIANDVAYSTAFQKKRCRSHRYWTGCYGTLAGLQGPANLKRSRLTAKHQTRHSPSDKKADFVLQYEADKEDLKTQSASNSSPRHHLDCKMYLYTNRYTLRGLWLKVTVDFKRDAGVENLYQPAMYTIQELVETAARPKSYRPPVTIMAGDKDDWYYGILEIDGFVWVENHQIDQASLQEFPEEKMEVNPKKFTPSFTRTELQNNFETWKKDFAKIKMRIPNGLHPVGRFFIRTVQGYNKMPTLGGEAELARGQKRFYDGMLKTLVGRQVTIWSPQDALNAWNARKCLLRCSSQRDNPGNAKLGCHGLQDEQLLLPQACTAIELDHEHVTSQVTGATVQTPKQSNTASPTANWCTVILLPTIESTQIIISPYYPIPRYNIFNSSILESVCLPILHYHNMGKPSLKFYYVPN</sequence>